<feature type="compositionally biased region" description="Low complexity" evidence="1">
    <location>
        <begin position="12"/>
        <end position="27"/>
    </location>
</feature>
<proteinExistence type="predicted"/>
<gene>
    <name evidence="3" type="ORF">PACLA_8A049102</name>
</gene>
<evidence type="ECO:0000313" key="3">
    <source>
        <dbReference type="EMBL" id="CAB4006732.1"/>
    </source>
</evidence>
<dbReference type="AlphaFoldDB" id="A0A6S7ILT6"/>
<dbReference type="PANTHER" id="PTHR36981:SF1">
    <property type="entry name" value="P2X PURINORECEPTOR 7 INTRACELLULAR DOMAIN-CONTAINING PROTEIN"/>
    <property type="match status" value="1"/>
</dbReference>
<evidence type="ECO:0000259" key="2">
    <source>
        <dbReference type="Pfam" id="PF20478"/>
    </source>
</evidence>
<dbReference type="OrthoDB" id="5983006at2759"/>
<feature type="region of interest" description="Disordered" evidence="1">
    <location>
        <begin position="1"/>
        <end position="27"/>
    </location>
</feature>
<feature type="domain" description="P2X purinoreceptor 7 intracellular" evidence="2">
    <location>
        <begin position="68"/>
        <end position="224"/>
    </location>
</feature>
<evidence type="ECO:0000313" key="4">
    <source>
        <dbReference type="Proteomes" id="UP001152795"/>
    </source>
</evidence>
<keyword evidence="4" id="KW-1185">Reference proteome</keyword>
<sequence>MSNLSDDDSSEYRLYSSDSSEASSISSEHLEDSFFSASEEFFPYNYNDNVESVEPIATEQEAAAYAVKLAQEEEEEEILWSRFSGEDNVENWCKCSNCSLEFVAKYDECRCCMEIEQCKTRMEEAEIPEQCVTVHPGFADICLKRWVLRVAGIGFKTKKKKSYTVMFVQGDTAEHEFLRAVAYRQFVRMIWKYVGASTRIPLPCCVYNSIRRTYPTEAEDYHGYEEDD</sequence>
<dbReference type="PANTHER" id="PTHR36981">
    <property type="entry name" value="ZGC:195170"/>
    <property type="match status" value="1"/>
</dbReference>
<name>A0A6S7ILT6_PARCT</name>
<protein>
    <recommendedName>
        <fullName evidence="2">P2X purinoreceptor 7 intracellular domain-containing protein</fullName>
    </recommendedName>
</protein>
<dbReference type="Pfam" id="PF20478">
    <property type="entry name" value="P2RX7_C"/>
    <property type="match status" value="1"/>
</dbReference>
<dbReference type="EMBL" id="CACRXK020005588">
    <property type="protein sequence ID" value="CAB4006732.1"/>
    <property type="molecule type" value="Genomic_DNA"/>
</dbReference>
<reference evidence="3" key="1">
    <citation type="submission" date="2020-04" db="EMBL/GenBank/DDBJ databases">
        <authorList>
            <person name="Alioto T."/>
            <person name="Alioto T."/>
            <person name="Gomez Garrido J."/>
        </authorList>
    </citation>
    <scope>NUCLEOTIDE SEQUENCE</scope>
    <source>
        <strain evidence="3">A484AB</strain>
    </source>
</reference>
<organism evidence="3 4">
    <name type="scientific">Paramuricea clavata</name>
    <name type="common">Red gorgonian</name>
    <name type="synonym">Violescent sea-whip</name>
    <dbReference type="NCBI Taxonomy" id="317549"/>
    <lineage>
        <taxon>Eukaryota</taxon>
        <taxon>Metazoa</taxon>
        <taxon>Cnidaria</taxon>
        <taxon>Anthozoa</taxon>
        <taxon>Octocorallia</taxon>
        <taxon>Malacalcyonacea</taxon>
        <taxon>Plexauridae</taxon>
        <taxon>Paramuricea</taxon>
    </lineage>
</organism>
<accession>A0A6S7ILT6</accession>
<evidence type="ECO:0000256" key="1">
    <source>
        <dbReference type="SAM" id="MobiDB-lite"/>
    </source>
</evidence>
<dbReference type="Proteomes" id="UP001152795">
    <property type="component" value="Unassembled WGS sequence"/>
</dbReference>
<comment type="caution">
    <text evidence="3">The sequence shown here is derived from an EMBL/GenBank/DDBJ whole genome shotgun (WGS) entry which is preliminary data.</text>
</comment>
<dbReference type="InterPro" id="IPR046815">
    <property type="entry name" value="P2RX7_C"/>
</dbReference>